<dbReference type="Pfam" id="PF00106">
    <property type="entry name" value="adh_short"/>
    <property type="match status" value="1"/>
</dbReference>
<dbReference type="PANTHER" id="PTHR43431:SF7">
    <property type="entry name" value="OXIDOREDUCTASE, SHORT CHAIN DEHYDROGENASE_REDUCTASE FAMILY (AFU_ORTHOLOGUE AFUA_5G14000)"/>
    <property type="match status" value="1"/>
</dbReference>
<evidence type="ECO:0008006" key="3">
    <source>
        <dbReference type="Google" id="ProtNLM"/>
    </source>
</evidence>
<sequence>MPPSPIAIVAGVGPGTGAAVARRFAKAYPIALLARSPANYESLVSEINGSGGKAIGISTDVSSEESVKAAFDRIKKEYAGAGCAAAVFNASGPFSRKPLLEMGVEEFGKSWEVSCKGALIFSQAALPLLLQSTHTASTPSPHPPTLIFTGATASIKANAQMSSFAAGKFALRALSTSIAKEFGPQGVHVAHAVIDGVIDIPRTKEWLKDMPAEAKIGAEDIAESYWNLHTQSVRCFTNEIDIRPMLEKW</sequence>
<organism evidence="1 2">
    <name type="scientific">Cladosporium halotolerans</name>
    <dbReference type="NCBI Taxonomy" id="1052096"/>
    <lineage>
        <taxon>Eukaryota</taxon>
        <taxon>Fungi</taxon>
        <taxon>Dikarya</taxon>
        <taxon>Ascomycota</taxon>
        <taxon>Pezizomycotina</taxon>
        <taxon>Dothideomycetes</taxon>
        <taxon>Dothideomycetidae</taxon>
        <taxon>Cladosporiales</taxon>
        <taxon>Cladosporiaceae</taxon>
        <taxon>Cladosporium</taxon>
    </lineage>
</organism>
<dbReference type="GeneID" id="96004817"/>
<proteinExistence type="predicted"/>
<dbReference type="PANTHER" id="PTHR43431">
    <property type="entry name" value="OXIDOREDUCTASE, SHORT CHAIN DEHYDROGENASE/REDUCTASE FAMILY (AFU_ORTHOLOGUE AFUA_5G14000)"/>
    <property type="match status" value="1"/>
</dbReference>
<dbReference type="RefSeq" id="XP_069231188.1">
    <property type="nucleotide sequence ID" value="XM_069371979.1"/>
</dbReference>
<dbReference type="Gene3D" id="3.40.50.720">
    <property type="entry name" value="NAD(P)-binding Rossmann-like Domain"/>
    <property type="match status" value="1"/>
</dbReference>
<dbReference type="EMBL" id="JAAQHG020000008">
    <property type="protein sequence ID" value="KAL1588083.1"/>
    <property type="molecule type" value="Genomic_DNA"/>
</dbReference>
<comment type="caution">
    <text evidence="1">The sequence shown here is derived from an EMBL/GenBank/DDBJ whole genome shotgun (WGS) entry which is preliminary data.</text>
</comment>
<reference evidence="1 2" key="1">
    <citation type="journal article" date="2020" name="Microbiol. Resour. Announc.">
        <title>Draft Genome Sequence of a Cladosporium Species Isolated from the Mesophotic Ascidian Didemnum maculosum.</title>
        <authorList>
            <person name="Gioti A."/>
            <person name="Siaperas R."/>
            <person name="Nikolaivits E."/>
            <person name="Le Goff G."/>
            <person name="Ouazzani J."/>
            <person name="Kotoulas G."/>
            <person name="Topakas E."/>
        </authorList>
    </citation>
    <scope>NUCLEOTIDE SEQUENCE [LARGE SCALE GENOMIC DNA]</scope>
    <source>
        <strain evidence="1 2">TM138-S3</strain>
    </source>
</reference>
<evidence type="ECO:0000313" key="2">
    <source>
        <dbReference type="Proteomes" id="UP000803884"/>
    </source>
</evidence>
<keyword evidence="2" id="KW-1185">Reference proteome</keyword>
<dbReference type="AlphaFoldDB" id="A0AB34KSL9"/>
<dbReference type="PRINTS" id="PR00081">
    <property type="entry name" value="GDHRDH"/>
</dbReference>
<protein>
    <recommendedName>
        <fullName evidence="3">NAD(P)-binding protein</fullName>
    </recommendedName>
</protein>
<gene>
    <name evidence="1" type="ORF">WHR41_03373</name>
</gene>
<dbReference type="InterPro" id="IPR036291">
    <property type="entry name" value="NAD(P)-bd_dom_sf"/>
</dbReference>
<dbReference type="InterPro" id="IPR002347">
    <property type="entry name" value="SDR_fam"/>
</dbReference>
<dbReference type="Proteomes" id="UP000803884">
    <property type="component" value="Unassembled WGS sequence"/>
</dbReference>
<dbReference type="SUPFAM" id="SSF51735">
    <property type="entry name" value="NAD(P)-binding Rossmann-fold domains"/>
    <property type="match status" value="1"/>
</dbReference>
<name>A0AB34KSL9_9PEZI</name>
<evidence type="ECO:0000313" key="1">
    <source>
        <dbReference type="EMBL" id="KAL1588083.1"/>
    </source>
</evidence>
<accession>A0AB34KSL9</accession>